<sequence length="503" mass="57714">MWFLMEVKVEEGKMFKLVYSKSILGKGDEGGVCWNLVVSRVTLPLKLYKYLGFQSHLLISNLSSSAMEFHCLPLLFSLNVILMTAQAALPPELYWERMLPNTPIPKAIRHLPKLGMKEFLLGVNKIHSEDEIHSLFIYGKKTHSEDEIHPLFIYSKKIDSEDEIPPLSFYSKKIDSEDEIPPLSFYNKKIHSEDEIPPLSFYSKKIDSEDEIPPLSFYSKKIHSEDEIPPLSFYSKKIHSKDEITPLSFHDGKNIQSEYEKTQSKGEKRSLSQVGQMMPVANHQHYNLKTNPAFFEEELRSDTELDIMFKKRKRETPLLPREIAQRIPFASEKIQEIFEMLSVKPELENVKIVKEAISLCEAPSIRGVEKHCATSLESMVDFITSKLGKNAQVISTEVEKESKSQKFLVKDGVKMLAEENLIVCHPMNYLYVVFYCHKISNTTARFMPLEGEDGNRVKALAVCHKDTSEWDPNNGFLQALQVKPGTVPVCHILPEDNLLWFAN</sequence>
<dbReference type="PANTHER" id="PTHR31236">
    <property type="entry name" value="BURP DOMAIN PROTEIN USPL1-LIKE"/>
    <property type="match status" value="1"/>
</dbReference>
<dbReference type="EMBL" id="JAYMYR010000007">
    <property type="protein sequence ID" value="KAK7354080.1"/>
    <property type="molecule type" value="Genomic_DNA"/>
</dbReference>
<evidence type="ECO:0000313" key="3">
    <source>
        <dbReference type="Proteomes" id="UP001374584"/>
    </source>
</evidence>
<feature type="domain" description="BURP" evidence="1">
    <location>
        <begin position="293"/>
        <end position="503"/>
    </location>
</feature>
<dbReference type="PROSITE" id="PS51277">
    <property type="entry name" value="BURP"/>
    <property type="match status" value="1"/>
</dbReference>
<dbReference type="Proteomes" id="UP001374584">
    <property type="component" value="Unassembled WGS sequence"/>
</dbReference>
<name>A0AAN9QXF7_PHACN</name>
<dbReference type="Pfam" id="PF03181">
    <property type="entry name" value="BURP"/>
    <property type="match status" value="1"/>
</dbReference>
<dbReference type="SMART" id="SM01045">
    <property type="entry name" value="BURP"/>
    <property type="match status" value="1"/>
</dbReference>
<evidence type="ECO:0000313" key="2">
    <source>
        <dbReference type="EMBL" id="KAK7354080.1"/>
    </source>
</evidence>
<dbReference type="InterPro" id="IPR004873">
    <property type="entry name" value="BURP_dom"/>
</dbReference>
<accession>A0AAN9QXF7</accession>
<dbReference type="PANTHER" id="PTHR31236:SF2">
    <property type="entry name" value="BURP DOMAIN PROTEIN RD22"/>
    <property type="match status" value="1"/>
</dbReference>
<dbReference type="AlphaFoldDB" id="A0AAN9QXF7"/>
<keyword evidence="3" id="KW-1185">Reference proteome</keyword>
<comment type="caution">
    <text evidence="2">The sequence shown here is derived from an EMBL/GenBank/DDBJ whole genome shotgun (WGS) entry which is preliminary data.</text>
</comment>
<evidence type="ECO:0000259" key="1">
    <source>
        <dbReference type="PROSITE" id="PS51277"/>
    </source>
</evidence>
<protein>
    <recommendedName>
        <fullName evidence="1">BURP domain-containing protein</fullName>
    </recommendedName>
</protein>
<dbReference type="InterPro" id="IPR044816">
    <property type="entry name" value="BURP"/>
</dbReference>
<reference evidence="2 3" key="1">
    <citation type="submission" date="2024-01" db="EMBL/GenBank/DDBJ databases">
        <title>The genomes of 5 underutilized Papilionoideae crops provide insights into root nodulation and disease resistanc.</title>
        <authorList>
            <person name="Jiang F."/>
        </authorList>
    </citation>
    <scope>NUCLEOTIDE SEQUENCE [LARGE SCALE GENOMIC DNA]</scope>
    <source>
        <strain evidence="2">JINMINGXINNONG_FW02</strain>
        <tissue evidence="2">Leaves</tissue>
    </source>
</reference>
<proteinExistence type="predicted"/>
<gene>
    <name evidence="2" type="ORF">VNO80_19537</name>
</gene>
<organism evidence="2 3">
    <name type="scientific">Phaseolus coccineus</name>
    <name type="common">Scarlet runner bean</name>
    <name type="synonym">Phaseolus multiflorus</name>
    <dbReference type="NCBI Taxonomy" id="3886"/>
    <lineage>
        <taxon>Eukaryota</taxon>
        <taxon>Viridiplantae</taxon>
        <taxon>Streptophyta</taxon>
        <taxon>Embryophyta</taxon>
        <taxon>Tracheophyta</taxon>
        <taxon>Spermatophyta</taxon>
        <taxon>Magnoliopsida</taxon>
        <taxon>eudicotyledons</taxon>
        <taxon>Gunneridae</taxon>
        <taxon>Pentapetalae</taxon>
        <taxon>rosids</taxon>
        <taxon>fabids</taxon>
        <taxon>Fabales</taxon>
        <taxon>Fabaceae</taxon>
        <taxon>Papilionoideae</taxon>
        <taxon>50 kb inversion clade</taxon>
        <taxon>NPAAA clade</taxon>
        <taxon>indigoferoid/millettioid clade</taxon>
        <taxon>Phaseoleae</taxon>
        <taxon>Phaseolus</taxon>
    </lineage>
</organism>